<dbReference type="PANTHER" id="PTHR43133:SF8">
    <property type="entry name" value="RNA POLYMERASE SIGMA FACTOR HI_1459-RELATED"/>
    <property type="match status" value="1"/>
</dbReference>
<dbReference type="GO" id="GO:0016987">
    <property type="term" value="F:sigma factor activity"/>
    <property type="evidence" value="ECO:0007669"/>
    <property type="project" value="UniProtKB-KW"/>
</dbReference>
<protein>
    <recommendedName>
        <fullName evidence="6">RNA polymerase sigma-70 region 2 domain-containing protein</fullName>
    </recommendedName>
</protein>
<keyword evidence="5" id="KW-0804">Transcription</keyword>
<dbReference type="InterPro" id="IPR036388">
    <property type="entry name" value="WH-like_DNA-bd_sf"/>
</dbReference>
<keyword evidence="3" id="KW-0731">Sigma factor</keyword>
<evidence type="ECO:0000256" key="3">
    <source>
        <dbReference type="ARBA" id="ARBA00023082"/>
    </source>
</evidence>
<evidence type="ECO:0000313" key="8">
    <source>
        <dbReference type="Proteomes" id="UP000023541"/>
    </source>
</evidence>
<dbReference type="eggNOG" id="COG1595">
    <property type="taxonomic scope" value="Bacteria"/>
</dbReference>
<dbReference type="OrthoDB" id="1163416at2"/>
<proteinExistence type="inferred from homology"/>
<dbReference type="GO" id="GO:0006352">
    <property type="term" value="P:DNA-templated transcription initiation"/>
    <property type="evidence" value="ECO:0007669"/>
    <property type="project" value="InterPro"/>
</dbReference>
<dbReference type="SUPFAM" id="SSF88659">
    <property type="entry name" value="Sigma3 and sigma4 domains of RNA polymerase sigma factors"/>
    <property type="match status" value="1"/>
</dbReference>
<dbReference type="InterPro" id="IPR007627">
    <property type="entry name" value="RNA_pol_sigma70_r2"/>
</dbReference>
<keyword evidence="8" id="KW-1185">Reference proteome</keyword>
<dbReference type="Pfam" id="PF04542">
    <property type="entry name" value="Sigma70_r2"/>
    <property type="match status" value="1"/>
</dbReference>
<keyword evidence="2" id="KW-0805">Transcription regulation</keyword>
<evidence type="ECO:0000256" key="4">
    <source>
        <dbReference type="ARBA" id="ARBA00023125"/>
    </source>
</evidence>
<dbReference type="InterPro" id="IPR014284">
    <property type="entry name" value="RNA_pol_sigma-70_dom"/>
</dbReference>
<feature type="domain" description="RNA polymerase sigma-70 region 2" evidence="6">
    <location>
        <begin position="24"/>
        <end position="93"/>
    </location>
</feature>
<accession>A0A023BNL1</accession>
<dbReference type="InterPro" id="IPR039425">
    <property type="entry name" value="RNA_pol_sigma-70-like"/>
</dbReference>
<dbReference type="Gene3D" id="1.10.10.10">
    <property type="entry name" value="Winged helix-like DNA-binding domain superfamily/Winged helix DNA-binding domain"/>
    <property type="match status" value="1"/>
</dbReference>
<evidence type="ECO:0000256" key="2">
    <source>
        <dbReference type="ARBA" id="ARBA00023015"/>
    </source>
</evidence>
<dbReference type="NCBIfam" id="TIGR02937">
    <property type="entry name" value="sigma70-ECF"/>
    <property type="match status" value="1"/>
</dbReference>
<dbReference type="InterPro" id="IPR013324">
    <property type="entry name" value="RNA_pol_sigma_r3/r4-like"/>
</dbReference>
<evidence type="ECO:0000259" key="6">
    <source>
        <dbReference type="Pfam" id="PF04542"/>
    </source>
</evidence>
<sequence>MNTTEDHKILEGIVTGNEVVITTFYRKNLPYIRQYVLQNSGNEEDAEDVFQDALILVYQKLKTDSLELHSSLRTYFYGICKNMWRNRLRKNKKMIITEKLPEDAEIITPTVIQDIEYKEREHVYRRHFLKLSDTCREVLSLLFQGNSMKDIAHITGYSEGYTRKKKFECKRYLIEMIEKDHAYQELQLNPEKEL</sequence>
<evidence type="ECO:0000256" key="5">
    <source>
        <dbReference type="ARBA" id="ARBA00023163"/>
    </source>
</evidence>
<dbReference type="PANTHER" id="PTHR43133">
    <property type="entry name" value="RNA POLYMERASE ECF-TYPE SIGMA FACTO"/>
    <property type="match status" value="1"/>
</dbReference>
<gene>
    <name evidence="7" type="ORF">ATO12_06810</name>
</gene>
<reference evidence="7 8" key="1">
    <citation type="submission" date="2014-04" db="EMBL/GenBank/DDBJ databases">
        <title>Aquimarina sp. 22II-S11-z7 Genome Sequencing.</title>
        <authorList>
            <person name="Lai Q."/>
        </authorList>
    </citation>
    <scope>NUCLEOTIDE SEQUENCE [LARGE SCALE GENOMIC DNA]</scope>
    <source>
        <strain evidence="7 8">22II-S11-z7</strain>
    </source>
</reference>
<dbReference type="GO" id="GO:0003677">
    <property type="term" value="F:DNA binding"/>
    <property type="evidence" value="ECO:0007669"/>
    <property type="project" value="UniProtKB-KW"/>
</dbReference>
<comment type="similarity">
    <text evidence="1">Belongs to the sigma-70 factor family. ECF subfamily.</text>
</comment>
<dbReference type="EMBL" id="AQRA01000013">
    <property type="protein sequence ID" value="EZH71665.1"/>
    <property type="molecule type" value="Genomic_DNA"/>
</dbReference>
<dbReference type="Proteomes" id="UP000023541">
    <property type="component" value="Unassembled WGS sequence"/>
</dbReference>
<dbReference type="SUPFAM" id="SSF88946">
    <property type="entry name" value="Sigma2 domain of RNA polymerase sigma factors"/>
    <property type="match status" value="1"/>
</dbReference>
<dbReference type="RefSeq" id="WP_034247065.1">
    <property type="nucleotide sequence ID" value="NZ_AQRA01000013.1"/>
</dbReference>
<name>A0A023BNL1_9FLAO</name>
<comment type="caution">
    <text evidence="7">The sequence shown here is derived from an EMBL/GenBank/DDBJ whole genome shotgun (WGS) entry which is preliminary data.</text>
</comment>
<evidence type="ECO:0000256" key="1">
    <source>
        <dbReference type="ARBA" id="ARBA00010641"/>
    </source>
</evidence>
<dbReference type="Gene3D" id="1.10.1740.10">
    <property type="match status" value="1"/>
</dbReference>
<dbReference type="STRING" id="1317122.ATO12_06810"/>
<evidence type="ECO:0000313" key="7">
    <source>
        <dbReference type="EMBL" id="EZH71665.1"/>
    </source>
</evidence>
<keyword evidence="4" id="KW-0238">DNA-binding</keyword>
<dbReference type="AlphaFoldDB" id="A0A023BNL1"/>
<dbReference type="InterPro" id="IPR013325">
    <property type="entry name" value="RNA_pol_sigma_r2"/>
</dbReference>
<organism evidence="7 8">
    <name type="scientific">Aquimarina atlantica</name>
    <dbReference type="NCBI Taxonomy" id="1317122"/>
    <lineage>
        <taxon>Bacteria</taxon>
        <taxon>Pseudomonadati</taxon>
        <taxon>Bacteroidota</taxon>
        <taxon>Flavobacteriia</taxon>
        <taxon>Flavobacteriales</taxon>
        <taxon>Flavobacteriaceae</taxon>
        <taxon>Aquimarina</taxon>
    </lineage>
</organism>